<evidence type="ECO:0000256" key="4">
    <source>
        <dbReference type="ARBA" id="ARBA00023315"/>
    </source>
</evidence>
<dbReference type="EMBL" id="UINC01152145">
    <property type="protein sequence ID" value="SVD46170.1"/>
    <property type="molecule type" value="Genomic_DNA"/>
</dbReference>
<feature type="compositionally biased region" description="Low complexity" evidence="5">
    <location>
        <begin position="1"/>
        <end position="21"/>
    </location>
</feature>
<reference evidence="7" key="1">
    <citation type="submission" date="2018-05" db="EMBL/GenBank/DDBJ databases">
        <authorList>
            <person name="Lanie J.A."/>
            <person name="Ng W.-L."/>
            <person name="Kazmierczak K.M."/>
            <person name="Andrzejewski T.M."/>
            <person name="Davidsen T.M."/>
            <person name="Wayne K.J."/>
            <person name="Tettelin H."/>
            <person name="Glass J.I."/>
            <person name="Rusch D."/>
            <person name="Podicherti R."/>
            <person name="Tsui H.-C.T."/>
            <person name="Winkler M.E."/>
        </authorList>
    </citation>
    <scope>NUCLEOTIDE SEQUENCE</scope>
</reference>
<feature type="compositionally biased region" description="Basic and acidic residues" evidence="5">
    <location>
        <begin position="84"/>
        <end position="102"/>
    </location>
</feature>
<comment type="cofactor">
    <cofactor evidence="1">
        <name>(R)-lipoate</name>
        <dbReference type="ChEBI" id="CHEBI:83088"/>
    </cofactor>
</comment>
<dbReference type="GO" id="GO:0005737">
    <property type="term" value="C:cytoplasm"/>
    <property type="evidence" value="ECO:0007669"/>
    <property type="project" value="TreeGrafter"/>
</dbReference>
<gene>
    <name evidence="7" type="ORF">METZ01_LOCUS399024</name>
</gene>
<name>A0A382VIE1_9ZZZZ</name>
<dbReference type="PANTHER" id="PTHR43178">
    <property type="entry name" value="DIHYDROLIPOAMIDE ACETYLTRANSFERASE COMPONENT OF PYRUVATE DEHYDROGENASE COMPLEX"/>
    <property type="match status" value="1"/>
</dbReference>
<sequence>MTLPHLGEGVESAEVSEVLVSPGDKINKDDPIVVLESEKASMEIPSDISGTIKEVFIKEETVISTGDKIVSIQERETITEQPPKVEIEAKTPKEPVKIKPSTEKQATASIQQTPDHTFRTSP</sequence>
<evidence type="ECO:0000256" key="3">
    <source>
        <dbReference type="ARBA" id="ARBA00022823"/>
    </source>
</evidence>
<feature type="domain" description="Lipoyl-binding" evidence="6">
    <location>
        <begin position="1"/>
        <end position="73"/>
    </location>
</feature>
<dbReference type="SUPFAM" id="SSF51230">
    <property type="entry name" value="Single hybrid motif"/>
    <property type="match status" value="1"/>
</dbReference>
<proteinExistence type="predicted"/>
<evidence type="ECO:0000313" key="7">
    <source>
        <dbReference type="EMBL" id="SVD46170.1"/>
    </source>
</evidence>
<dbReference type="InterPro" id="IPR000089">
    <property type="entry name" value="Biotin_lipoyl"/>
</dbReference>
<dbReference type="Pfam" id="PF00364">
    <property type="entry name" value="Biotin_lipoyl"/>
    <property type="match status" value="1"/>
</dbReference>
<dbReference type="InterPro" id="IPR011053">
    <property type="entry name" value="Single_hybrid_motif"/>
</dbReference>
<dbReference type="CDD" id="cd06849">
    <property type="entry name" value="lipoyl_domain"/>
    <property type="match status" value="1"/>
</dbReference>
<evidence type="ECO:0000259" key="6">
    <source>
        <dbReference type="PROSITE" id="PS50968"/>
    </source>
</evidence>
<feature type="region of interest" description="Disordered" evidence="5">
    <location>
        <begin position="84"/>
        <end position="122"/>
    </location>
</feature>
<dbReference type="GO" id="GO:0031405">
    <property type="term" value="F:lipoic acid binding"/>
    <property type="evidence" value="ECO:0007669"/>
    <property type="project" value="TreeGrafter"/>
</dbReference>
<organism evidence="7">
    <name type="scientific">marine metagenome</name>
    <dbReference type="NCBI Taxonomy" id="408172"/>
    <lineage>
        <taxon>unclassified sequences</taxon>
        <taxon>metagenomes</taxon>
        <taxon>ecological metagenomes</taxon>
    </lineage>
</organism>
<evidence type="ECO:0000256" key="1">
    <source>
        <dbReference type="ARBA" id="ARBA00001938"/>
    </source>
</evidence>
<dbReference type="PROSITE" id="PS00189">
    <property type="entry name" value="LIPOYL"/>
    <property type="match status" value="1"/>
</dbReference>
<dbReference type="PROSITE" id="PS50968">
    <property type="entry name" value="BIOTINYL_LIPOYL"/>
    <property type="match status" value="1"/>
</dbReference>
<keyword evidence="3" id="KW-0450">Lipoyl</keyword>
<dbReference type="AlphaFoldDB" id="A0A382VIE1"/>
<evidence type="ECO:0000256" key="5">
    <source>
        <dbReference type="SAM" id="MobiDB-lite"/>
    </source>
</evidence>
<dbReference type="InterPro" id="IPR003016">
    <property type="entry name" value="2-oxoA_DH_lipoyl-BS"/>
</dbReference>
<keyword evidence="2" id="KW-0808">Transferase</keyword>
<keyword evidence="4" id="KW-0012">Acyltransferase</keyword>
<dbReference type="GO" id="GO:0016407">
    <property type="term" value="F:acetyltransferase activity"/>
    <property type="evidence" value="ECO:0007669"/>
    <property type="project" value="TreeGrafter"/>
</dbReference>
<feature type="compositionally biased region" description="Polar residues" evidence="5">
    <location>
        <begin position="103"/>
        <end position="122"/>
    </location>
</feature>
<feature type="region of interest" description="Disordered" evidence="5">
    <location>
        <begin position="1"/>
        <end position="27"/>
    </location>
</feature>
<feature type="non-terminal residue" evidence="7">
    <location>
        <position position="122"/>
    </location>
</feature>
<evidence type="ECO:0000256" key="2">
    <source>
        <dbReference type="ARBA" id="ARBA00022679"/>
    </source>
</evidence>
<accession>A0A382VIE1</accession>
<dbReference type="Gene3D" id="2.40.50.100">
    <property type="match status" value="1"/>
</dbReference>
<protein>
    <recommendedName>
        <fullName evidence="6">Lipoyl-binding domain-containing protein</fullName>
    </recommendedName>
</protein>
<dbReference type="InterPro" id="IPR050743">
    <property type="entry name" value="2-oxoacid_DH_E2_comp"/>
</dbReference>
<dbReference type="PANTHER" id="PTHR43178:SF5">
    <property type="entry name" value="LIPOAMIDE ACYLTRANSFERASE COMPONENT OF BRANCHED-CHAIN ALPHA-KETO ACID DEHYDROGENASE COMPLEX, MITOCHONDRIAL"/>
    <property type="match status" value="1"/>
</dbReference>